<dbReference type="InterPro" id="IPR036575">
    <property type="entry name" value="TFIIS_cen_dom_sf"/>
</dbReference>
<evidence type="ECO:0000256" key="4">
    <source>
        <dbReference type="ARBA" id="ARBA00023242"/>
    </source>
</evidence>
<evidence type="ECO:0000256" key="2">
    <source>
        <dbReference type="ARBA" id="ARBA00022771"/>
    </source>
</evidence>
<accession>A0A2K3CWA4</accession>
<evidence type="ECO:0000256" key="5">
    <source>
        <dbReference type="SAM" id="MobiDB-lite"/>
    </source>
</evidence>
<dbReference type="PANTHER" id="PTHR11477">
    <property type="entry name" value="TRANSCRIPTION FACTOR S-II ZINC FINGER DOMAIN-CONTAINING PROTEIN"/>
    <property type="match status" value="1"/>
</dbReference>
<dbReference type="PROSITE" id="PS51321">
    <property type="entry name" value="TFIIS_CENTRAL"/>
    <property type="match status" value="1"/>
</dbReference>
<evidence type="ECO:0000256" key="3">
    <source>
        <dbReference type="ARBA" id="ARBA00022833"/>
    </source>
</evidence>
<feature type="region of interest" description="Disordered" evidence="5">
    <location>
        <begin position="1"/>
        <end position="36"/>
    </location>
</feature>
<dbReference type="ExpressionAtlas" id="A0A2K3CWA4">
    <property type="expression patterns" value="baseline and differential"/>
</dbReference>
<gene>
    <name evidence="7" type="ORF">CHLRE_16g691776v5</name>
</gene>
<keyword evidence="3" id="KW-0862">Zinc</keyword>
<dbReference type="RefSeq" id="XP_001698900.2">
    <property type="nucleotide sequence ID" value="XM_001698848.2"/>
</dbReference>
<dbReference type="Gramene" id="PNW72563">
    <property type="protein sequence ID" value="PNW72563"/>
    <property type="gene ID" value="CHLRE_16g691776v5"/>
</dbReference>
<evidence type="ECO:0000313" key="8">
    <source>
        <dbReference type="Proteomes" id="UP000006906"/>
    </source>
</evidence>
<dbReference type="InParanoid" id="A0A2K3CWA4"/>
<protein>
    <recommendedName>
        <fullName evidence="6">TFIIS central domain-containing protein</fullName>
    </recommendedName>
</protein>
<dbReference type="GO" id="GO:0006351">
    <property type="term" value="P:DNA-templated transcription"/>
    <property type="evidence" value="ECO:0007669"/>
    <property type="project" value="InterPro"/>
</dbReference>
<dbReference type="InterPro" id="IPR003618">
    <property type="entry name" value="TFIIS_cen_dom"/>
</dbReference>
<dbReference type="KEGG" id="cre:CHLRE_16g691776v5"/>
<dbReference type="Proteomes" id="UP000006906">
    <property type="component" value="Chromosome 16"/>
</dbReference>
<organism evidence="7 8">
    <name type="scientific">Chlamydomonas reinhardtii</name>
    <name type="common">Chlamydomonas smithii</name>
    <dbReference type="NCBI Taxonomy" id="3055"/>
    <lineage>
        <taxon>Eukaryota</taxon>
        <taxon>Viridiplantae</taxon>
        <taxon>Chlorophyta</taxon>
        <taxon>core chlorophytes</taxon>
        <taxon>Chlorophyceae</taxon>
        <taxon>CS clade</taxon>
        <taxon>Chlamydomonadales</taxon>
        <taxon>Chlamydomonadaceae</taxon>
        <taxon>Chlamydomonas</taxon>
    </lineage>
</organism>
<dbReference type="PANTHER" id="PTHR11477:SF0">
    <property type="entry name" value="IP08861P-RELATED"/>
    <property type="match status" value="1"/>
</dbReference>
<dbReference type="SMART" id="SM00510">
    <property type="entry name" value="TFS2M"/>
    <property type="match status" value="1"/>
</dbReference>
<feature type="region of interest" description="Disordered" evidence="5">
    <location>
        <begin position="54"/>
        <end position="76"/>
    </location>
</feature>
<proteinExistence type="predicted"/>
<dbReference type="PaxDb" id="3055-EDO99182"/>
<dbReference type="Pfam" id="PF07500">
    <property type="entry name" value="TFIIS_M"/>
    <property type="match status" value="1"/>
</dbReference>
<dbReference type="Gene3D" id="2.20.25.10">
    <property type="match status" value="1"/>
</dbReference>
<keyword evidence="1" id="KW-0479">Metal-binding</keyword>
<dbReference type="AlphaFoldDB" id="A0A2K3CWA4"/>
<keyword evidence="4" id="KW-0539">Nucleus</keyword>
<dbReference type="STRING" id="3055.A0A2K3CWA4"/>
<keyword evidence="2" id="KW-0863">Zinc-finger</keyword>
<reference evidence="7 8" key="1">
    <citation type="journal article" date="2007" name="Science">
        <title>The Chlamydomonas genome reveals the evolution of key animal and plant functions.</title>
        <authorList>
            <person name="Merchant S.S."/>
            <person name="Prochnik S.E."/>
            <person name="Vallon O."/>
            <person name="Harris E.H."/>
            <person name="Karpowicz S.J."/>
            <person name="Witman G.B."/>
            <person name="Terry A."/>
            <person name="Salamov A."/>
            <person name="Fritz-Laylin L.K."/>
            <person name="Marechal-Drouard L."/>
            <person name="Marshall W.F."/>
            <person name="Qu L.H."/>
            <person name="Nelson D.R."/>
            <person name="Sanderfoot A.A."/>
            <person name="Spalding M.H."/>
            <person name="Kapitonov V.V."/>
            <person name="Ren Q."/>
            <person name="Ferris P."/>
            <person name="Lindquist E."/>
            <person name="Shapiro H."/>
            <person name="Lucas S.M."/>
            <person name="Grimwood J."/>
            <person name="Schmutz J."/>
            <person name="Cardol P."/>
            <person name="Cerutti H."/>
            <person name="Chanfreau G."/>
            <person name="Chen C.L."/>
            <person name="Cognat V."/>
            <person name="Croft M.T."/>
            <person name="Dent R."/>
            <person name="Dutcher S."/>
            <person name="Fernandez E."/>
            <person name="Fukuzawa H."/>
            <person name="Gonzalez-Ballester D."/>
            <person name="Gonzalez-Halphen D."/>
            <person name="Hallmann A."/>
            <person name="Hanikenne M."/>
            <person name="Hippler M."/>
            <person name="Inwood W."/>
            <person name="Jabbari K."/>
            <person name="Kalanon M."/>
            <person name="Kuras R."/>
            <person name="Lefebvre P.A."/>
            <person name="Lemaire S.D."/>
            <person name="Lobanov A.V."/>
            <person name="Lohr M."/>
            <person name="Manuell A."/>
            <person name="Meier I."/>
            <person name="Mets L."/>
            <person name="Mittag M."/>
            <person name="Mittelmeier T."/>
            <person name="Moroney J.V."/>
            <person name="Moseley J."/>
            <person name="Napoli C."/>
            <person name="Nedelcu A.M."/>
            <person name="Niyogi K."/>
            <person name="Novoselov S.V."/>
            <person name="Paulsen I.T."/>
            <person name="Pazour G."/>
            <person name="Purton S."/>
            <person name="Ral J.P."/>
            <person name="Riano-Pachon D.M."/>
            <person name="Riekhof W."/>
            <person name="Rymarquis L."/>
            <person name="Schroda M."/>
            <person name="Stern D."/>
            <person name="Umen J."/>
            <person name="Willows R."/>
            <person name="Wilson N."/>
            <person name="Zimmer S.L."/>
            <person name="Allmer J."/>
            <person name="Balk J."/>
            <person name="Bisova K."/>
            <person name="Chen C.J."/>
            <person name="Elias M."/>
            <person name="Gendler K."/>
            <person name="Hauser C."/>
            <person name="Lamb M.R."/>
            <person name="Ledford H."/>
            <person name="Long J.C."/>
            <person name="Minagawa J."/>
            <person name="Page M.D."/>
            <person name="Pan J."/>
            <person name="Pootakham W."/>
            <person name="Roje S."/>
            <person name="Rose A."/>
            <person name="Stahlberg E."/>
            <person name="Terauchi A.M."/>
            <person name="Yang P."/>
            <person name="Ball S."/>
            <person name="Bowler C."/>
            <person name="Dieckmann C.L."/>
            <person name="Gladyshev V.N."/>
            <person name="Green P."/>
            <person name="Jorgensen R."/>
            <person name="Mayfield S."/>
            <person name="Mueller-Roeber B."/>
            <person name="Rajamani S."/>
            <person name="Sayre R.T."/>
            <person name="Brokstein P."/>
            <person name="Dubchak I."/>
            <person name="Goodstein D."/>
            <person name="Hornick L."/>
            <person name="Huang Y.W."/>
            <person name="Jhaveri J."/>
            <person name="Luo Y."/>
            <person name="Martinez D."/>
            <person name="Ngau W.C."/>
            <person name="Otillar B."/>
            <person name="Poliakov A."/>
            <person name="Porter A."/>
            <person name="Szajkowski L."/>
            <person name="Werner G."/>
            <person name="Zhou K."/>
            <person name="Grigoriev I.V."/>
            <person name="Rokhsar D.S."/>
            <person name="Grossman A.R."/>
        </authorList>
    </citation>
    <scope>NUCLEOTIDE SEQUENCE [LARGE SCALE GENOMIC DNA]</scope>
    <source>
        <strain evidence="8">CC-503</strain>
    </source>
</reference>
<dbReference type="OMA" id="NCTRTIK"/>
<evidence type="ECO:0000313" key="7">
    <source>
        <dbReference type="EMBL" id="PNW72563.1"/>
    </source>
</evidence>
<evidence type="ECO:0000259" key="6">
    <source>
        <dbReference type="PROSITE" id="PS51321"/>
    </source>
</evidence>
<sequence>MKKRPLWEELGLPPPAKKPAAKAATANPEREEAATAQLRTNCTRTIKTALCSETAHQTQDTDAAGVEATGGEDEGDTPDVTGLAEDIEAALFHHHGSKPGPEYKAAARLLVASLKRNADLRGQVVSGAVDPAALVAMDSRQLATSQQQQEFAHLKDKALQRVTVVGSGASGTLTTEYACKKCGGNNCNYIESGRRDIGKSETWGSKEGATTNRVVTCLGCGHRWEVGLFE</sequence>
<dbReference type="EMBL" id="CM008977">
    <property type="protein sequence ID" value="PNW72563.1"/>
    <property type="molecule type" value="Genomic_DNA"/>
</dbReference>
<dbReference type="OrthoDB" id="44867at2759"/>
<name>A0A2K3CWA4_CHLRE</name>
<keyword evidence="8" id="KW-1185">Reference proteome</keyword>
<dbReference type="Gene3D" id="1.10.472.30">
    <property type="entry name" value="Transcription elongation factor S-II, central domain"/>
    <property type="match status" value="1"/>
</dbReference>
<dbReference type="GO" id="GO:0008270">
    <property type="term" value="F:zinc ion binding"/>
    <property type="evidence" value="ECO:0007669"/>
    <property type="project" value="UniProtKB-KW"/>
</dbReference>
<feature type="domain" description="TFIIS central" evidence="6">
    <location>
        <begin position="38"/>
        <end position="170"/>
    </location>
</feature>
<dbReference type="SUPFAM" id="SSF46942">
    <property type="entry name" value="Elongation factor TFIIS domain 2"/>
    <property type="match status" value="1"/>
</dbReference>
<evidence type="ECO:0000256" key="1">
    <source>
        <dbReference type="ARBA" id="ARBA00022723"/>
    </source>
</evidence>
<dbReference type="GeneID" id="5724388"/>